<name>A0A6P4ILI5_DROKI</name>
<reference evidence="2" key="2">
    <citation type="submission" date="2025-08" db="UniProtKB">
        <authorList>
            <consortium name="RefSeq"/>
        </authorList>
    </citation>
    <scope>IDENTIFICATION</scope>
    <source>
        <strain evidence="2">14028-0561.14</strain>
        <tissue evidence="2">Whole fly</tissue>
    </source>
</reference>
<reference evidence="1" key="1">
    <citation type="submission" date="2025-05" db="UniProtKB">
        <authorList>
            <consortium name="RefSeq"/>
        </authorList>
    </citation>
    <scope>NUCLEOTIDE SEQUENCE [LARGE SCALE GENOMIC DNA]</scope>
    <source>
        <strain evidence="1">14028-0561.14</strain>
    </source>
</reference>
<dbReference type="Proteomes" id="UP001652661">
    <property type="component" value="Chromosome 2R"/>
</dbReference>
<evidence type="ECO:0000313" key="2">
    <source>
        <dbReference type="RefSeq" id="XP_017024374.1"/>
    </source>
</evidence>
<gene>
    <name evidence="2" type="primary">LOC108076159</name>
</gene>
<dbReference type="RefSeq" id="XP_017024374.1">
    <property type="nucleotide sequence ID" value="XM_017168885.3"/>
</dbReference>
<accession>A0A6P4ILI5</accession>
<keyword evidence="1" id="KW-1185">Reference proteome</keyword>
<protein>
    <submittedName>
        <fullName evidence="2">Uncharacterized protein</fullName>
    </submittedName>
</protein>
<dbReference type="OrthoDB" id="6021951at2759"/>
<sequence>MFRLQKVLMAEYEEIYEPLLVENPNVLVDFHGIGLRQYQMGLTCNHLLFGCDKFVKASTKLSWLLPKGLDHEIESFELSCILPLQFLRFHFYRKGNRYLMNVNAIQPSGQCVLTREQPMIFEFGGHRYKQHYWHTWREHVASIRALQSRYNLITGASPFSSTDVQLEDEIITMAQVHRQPSLCISACRLGI</sequence>
<evidence type="ECO:0000313" key="1">
    <source>
        <dbReference type="Proteomes" id="UP001652661"/>
    </source>
</evidence>
<proteinExistence type="predicted"/>
<dbReference type="AlphaFoldDB" id="A0A6P4ILI5"/>
<organism evidence="1 2">
    <name type="scientific">Drosophila kikkawai</name>
    <name type="common">Fruit fly</name>
    <dbReference type="NCBI Taxonomy" id="30033"/>
    <lineage>
        <taxon>Eukaryota</taxon>
        <taxon>Metazoa</taxon>
        <taxon>Ecdysozoa</taxon>
        <taxon>Arthropoda</taxon>
        <taxon>Hexapoda</taxon>
        <taxon>Insecta</taxon>
        <taxon>Pterygota</taxon>
        <taxon>Neoptera</taxon>
        <taxon>Endopterygota</taxon>
        <taxon>Diptera</taxon>
        <taxon>Brachycera</taxon>
        <taxon>Muscomorpha</taxon>
        <taxon>Ephydroidea</taxon>
        <taxon>Drosophilidae</taxon>
        <taxon>Drosophila</taxon>
        <taxon>Sophophora</taxon>
    </lineage>
</organism>
<dbReference type="OMA" id="FWHTWRE"/>
<dbReference type="GeneID" id="108076159"/>